<evidence type="ECO:0000313" key="2">
    <source>
        <dbReference type="EMBL" id="KEH21771.1"/>
    </source>
</evidence>
<feature type="chain" id="PRO_5014499106" description="Transmembrane protein" evidence="1">
    <location>
        <begin position="23"/>
        <end position="136"/>
    </location>
</feature>
<dbReference type="ExpressionAtlas" id="A0A072TX63">
    <property type="expression patterns" value="differential"/>
</dbReference>
<name>A0A072TX63_MEDTR</name>
<evidence type="ECO:0000256" key="1">
    <source>
        <dbReference type="SAM" id="SignalP"/>
    </source>
</evidence>
<feature type="signal peptide" evidence="1">
    <location>
        <begin position="1"/>
        <end position="22"/>
    </location>
</feature>
<dbReference type="PaxDb" id="3880-AES77800"/>
<reference evidence="2 4" key="1">
    <citation type="journal article" date="2011" name="Nature">
        <title>The Medicago genome provides insight into the evolution of rhizobial symbioses.</title>
        <authorList>
            <person name="Young N.D."/>
            <person name="Debelle F."/>
            <person name="Oldroyd G.E."/>
            <person name="Geurts R."/>
            <person name="Cannon S.B."/>
            <person name="Udvardi M.K."/>
            <person name="Benedito V.A."/>
            <person name="Mayer K.F."/>
            <person name="Gouzy J."/>
            <person name="Schoof H."/>
            <person name="Van de Peer Y."/>
            <person name="Proost S."/>
            <person name="Cook D.R."/>
            <person name="Meyers B.C."/>
            <person name="Spannagl M."/>
            <person name="Cheung F."/>
            <person name="De Mita S."/>
            <person name="Krishnakumar V."/>
            <person name="Gundlach H."/>
            <person name="Zhou S."/>
            <person name="Mudge J."/>
            <person name="Bharti A.K."/>
            <person name="Murray J.D."/>
            <person name="Naoumkina M.A."/>
            <person name="Rosen B."/>
            <person name="Silverstein K.A."/>
            <person name="Tang H."/>
            <person name="Rombauts S."/>
            <person name="Zhao P.X."/>
            <person name="Zhou P."/>
            <person name="Barbe V."/>
            <person name="Bardou P."/>
            <person name="Bechner M."/>
            <person name="Bellec A."/>
            <person name="Berger A."/>
            <person name="Berges H."/>
            <person name="Bidwell S."/>
            <person name="Bisseling T."/>
            <person name="Choisne N."/>
            <person name="Couloux A."/>
            <person name="Denny R."/>
            <person name="Deshpande S."/>
            <person name="Dai X."/>
            <person name="Doyle J.J."/>
            <person name="Dudez A.M."/>
            <person name="Farmer A.D."/>
            <person name="Fouteau S."/>
            <person name="Franken C."/>
            <person name="Gibelin C."/>
            <person name="Gish J."/>
            <person name="Goldstein S."/>
            <person name="Gonzalez A.J."/>
            <person name="Green P.J."/>
            <person name="Hallab A."/>
            <person name="Hartog M."/>
            <person name="Hua A."/>
            <person name="Humphray S.J."/>
            <person name="Jeong D.H."/>
            <person name="Jing Y."/>
            <person name="Jocker A."/>
            <person name="Kenton S.M."/>
            <person name="Kim D.J."/>
            <person name="Klee K."/>
            <person name="Lai H."/>
            <person name="Lang C."/>
            <person name="Lin S."/>
            <person name="Macmil S.L."/>
            <person name="Magdelenat G."/>
            <person name="Matthews L."/>
            <person name="McCorrison J."/>
            <person name="Monaghan E.L."/>
            <person name="Mun J.H."/>
            <person name="Najar F.Z."/>
            <person name="Nicholson C."/>
            <person name="Noirot C."/>
            <person name="O'Bleness M."/>
            <person name="Paule C.R."/>
            <person name="Poulain J."/>
            <person name="Prion F."/>
            <person name="Qin B."/>
            <person name="Qu C."/>
            <person name="Retzel E.F."/>
            <person name="Riddle C."/>
            <person name="Sallet E."/>
            <person name="Samain S."/>
            <person name="Samson N."/>
            <person name="Sanders I."/>
            <person name="Saurat O."/>
            <person name="Scarpelli C."/>
            <person name="Schiex T."/>
            <person name="Segurens B."/>
            <person name="Severin A.J."/>
            <person name="Sherrier D.J."/>
            <person name="Shi R."/>
            <person name="Sims S."/>
            <person name="Singer S.R."/>
            <person name="Sinharoy S."/>
            <person name="Sterck L."/>
            <person name="Viollet A."/>
            <person name="Wang B.B."/>
            <person name="Wang K."/>
            <person name="Wang M."/>
            <person name="Wang X."/>
            <person name="Warfsmann J."/>
            <person name="Weissenbach J."/>
            <person name="White D.D."/>
            <person name="White J.D."/>
            <person name="Wiley G.B."/>
            <person name="Wincker P."/>
            <person name="Xing Y."/>
            <person name="Yang L."/>
            <person name="Yao Z."/>
            <person name="Ying F."/>
            <person name="Zhai J."/>
            <person name="Zhou L."/>
            <person name="Zuber A."/>
            <person name="Denarie J."/>
            <person name="Dixon R.A."/>
            <person name="May G.D."/>
            <person name="Schwartz D.C."/>
            <person name="Rogers J."/>
            <person name="Quetier F."/>
            <person name="Town C.D."/>
            <person name="Roe B.A."/>
        </authorList>
    </citation>
    <scope>NUCLEOTIDE SEQUENCE [LARGE SCALE GENOMIC DNA]</scope>
    <source>
        <strain evidence="2">A17</strain>
        <strain evidence="3 4">cv. Jemalong A17</strain>
    </source>
</reference>
<dbReference type="AlphaFoldDB" id="A0A072TX63"/>
<dbReference type="EnsemblPlants" id="KEH21771">
    <property type="protein sequence ID" value="KEH21771"/>
    <property type="gene ID" value="MTR_7g017370"/>
</dbReference>
<dbReference type="EMBL" id="CM001223">
    <property type="protein sequence ID" value="KEH21771.1"/>
    <property type="molecule type" value="Genomic_DNA"/>
</dbReference>
<organism evidence="2 4">
    <name type="scientific">Medicago truncatula</name>
    <name type="common">Barrel medic</name>
    <name type="synonym">Medicago tribuloides</name>
    <dbReference type="NCBI Taxonomy" id="3880"/>
    <lineage>
        <taxon>Eukaryota</taxon>
        <taxon>Viridiplantae</taxon>
        <taxon>Streptophyta</taxon>
        <taxon>Embryophyta</taxon>
        <taxon>Tracheophyta</taxon>
        <taxon>Spermatophyta</taxon>
        <taxon>Magnoliopsida</taxon>
        <taxon>eudicotyledons</taxon>
        <taxon>Gunneridae</taxon>
        <taxon>Pentapetalae</taxon>
        <taxon>rosids</taxon>
        <taxon>fabids</taxon>
        <taxon>Fabales</taxon>
        <taxon>Fabaceae</taxon>
        <taxon>Papilionoideae</taxon>
        <taxon>50 kb inversion clade</taxon>
        <taxon>NPAAA clade</taxon>
        <taxon>Hologalegina</taxon>
        <taxon>IRL clade</taxon>
        <taxon>Trifolieae</taxon>
        <taxon>Medicago</taxon>
    </lineage>
</organism>
<evidence type="ECO:0000313" key="4">
    <source>
        <dbReference type="Proteomes" id="UP000002051"/>
    </source>
</evidence>
<reference evidence="2 4" key="2">
    <citation type="journal article" date="2014" name="BMC Genomics">
        <title>An improved genome release (version Mt4.0) for the model legume Medicago truncatula.</title>
        <authorList>
            <person name="Tang H."/>
            <person name="Krishnakumar V."/>
            <person name="Bidwell S."/>
            <person name="Rosen B."/>
            <person name="Chan A."/>
            <person name="Zhou S."/>
            <person name="Gentzbittel L."/>
            <person name="Childs K.L."/>
            <person name="Yandell M."/>
            <person name="Gundlach H."/>
            <person name="Mayer K.F."/>
            <person name="Schwartz D.C."/>
            <person name="Town C.D."/>
        </authorList>
    </citation>
    <scope>GENOME REANNOTATION</scope>
    <source>
        <strain evidence="2">A17</strain>
        <strain evidence="3 4">cv. Jemalong A17</strain>
    </source>
</reference>
<keyword evidence="1" id="KW-0732">Signal</keyword>
<gene>
    <name evidence="3" type="primary">11420619</name>
    <name evidence="2" type="ordered locus">MTR_7g017370</name>
</gene>
<keyword evidence="4" id="KW-1185">Reference proteome</keyword>
<protein>
    <recommendedName>
        <fullName evidence="5">Transmembrane protein</fullName>
    </recommendedName>
</protein>
<sequence length="136" mass="15381">MKLIFILLSSLLLGCLLVRVVSVVTTGQEWNKNEFEGDKIKAKFAQKKQMVTPAKADSKINKFASSRKSLTTNTNTKCSKDCDYAVPVYKGSSKRSFRSKQQVFKEPQGIDHTAKEMNSLFFMDYSPARKRPPHGK</sequence>
<evidence type="ECO:0008006" key="5">
    <source>
        <dbReference type="Google" id="ProtNLM"/>
    </source>
</evidence>
<dbReference type="Proteomes" id="UP000002051">
    <property type="component" value="Unassembled WGS sequence"/>
</dbReference>
<accession>A0A072TX63</accession>
<evidence type="ECO:0000313" key="3">
    <source>
        <dbReference type="EnsemblPlants" id="KEH21771"/>
    </source>
</evidence>
<dbReference type="PROSITE" id="PS51257">
    <property type="entry name" value="PROKAR_LIPOPROTEIN"/>
    <property type="match status" value="1"/>
</dbReference>
<proteinExistence type="predicted"/>
<reference evidence="3" key="3">
    <citation type="submission" date="2015-04" db="UniProtKB">
        <authorList>
            <consortium name="EnsemblPlants"/>
        </authorList>
    </citation>
    <scope>IDENTIFICATION</scope>
    <source>
        <strain evidence="3">cv. Jemalong A17</strain>
    </source>
</reference>
<dbReference type="HOGENOM" id="CLU_1920226_0_0_1"/>